<accession>A0AAD8U7E4</accession>
<sequence>MAHRLSLDSTLGGHTIRAFLPSADHTADEGCESTHSSNQPSTHAPTHRSADDSTHTAVVESNHEQIHNVGVTVPASQYITAAGSDSRAASKLADIRDEAAISGRKRSHGQAFQNADHDHDIAKEIDHDFLYPPVEGPMGGLVYKLEPMDGIKIIANGDIDIFLTMPFIYVAFRTIPILHFPKQVYLRSFPGSRITARLVF</sequence>
<evidence type="ECO:0000256" key="1">
    <source>
        <dbReference type="SAM" id="MobiDB-lite"/>
    </source>
</evidence>
<evidence type="ECO:0000313" key="3">
    <source>
        <dbReference type="Proteomes" id="UP001244207"/>
    </source>
</evidence>
<name>A0AAD8U7E4_GLOAC</name>
<protein>
    <submittedName>
        <fullName evidence="2">Uncharacterized protein</fullName>
    </submittedName>
</protein>
<evidence type="ECO:0000313" key="2">
    <source>
        <dbReference type="EMBL" id="KAK1710582.1"/>
    </source>
</evidence>
<comment type="caution">
    <text evidence="2">The sequence shown here is derived from an EMBL/GenBank/DDBJ whole genome shotgun (WGS) entry which is preliminary data.</text>
</comment>
<dbReference type="Proteomes" id="UP001244207">
    <property type="component" value="Unassembled WGS sequence"/>
</dbReference>
<dbReference type="EMBL" id="JAHMHS010000169">
    <property type="protein sequence ID" value="KAK1710582.1"/>
    <property type="molecule type" value="Genomic_DNA"/>
</dbReference>
<gene>
    <name evidence="2" type="ORF">BDZ83DRAFT_124832</name>
</gene>
<dbReference type="GeneID" id="85385074"/>
<proteinExistence type="predicted"/>
<keyword evidence="3" id="KW-1185">Reference proteome</keyword>
<feature type="region of interest" description="Disordered" evidence="1">
    <location>
        <begin position="26"/>
        <end position="56"/>
    </location>
</feature>
<dbReference type="RefSeq" id="XP_060358861.1">
    <property type="nucleotide sequence ID" value="XM_060501175.1"/>
</dbReference>
<reference evidence="2" key="1">
    <citation type="submission" date="2021-12" db="EMBL/GenBank/DDBJ databases">
        <title>Comparative genomics, transcriptomics and evolutionary studies reveal genomic signatures of adaptation to plant cell wall in hemibiotrophic fungi.</title>
        <authorList>
            <consortium name="DOE Joint Genome Institute"/>
            <person name="Baroncelli R."/>
            <person name="Diaz J.F."/>
            <person name="Benocci T."/>
            <person name="Peng M."/>
            <person name="Battaglia E."/>
            <person name="Haridas S."/>
            <person name="Andreopoulos W."/>
            <person name="Labutti K."/>
            <person name="Pangilinan J."/>
            <person name="Floch G.L."/>
            <person name="Makela M.R."/>
            <person name="Henrissat B."/>
            <person name="Grigoriev I.V."/>
            <person name="Crouch J.A."/>
            <person name="De Vries R.P."/>
            <person name="Sukno S.A."/>
            <person name="Thon M.R."/>
        </authorList>
    </citation>
    <scope>NUCLEOTIDE SEQUENCE</scope>
    <source>
        <strain evidence="2">CBS 112980</strain>
    </source>
</reference>
<dbReference type="AlphaFoldDB" id="A0AAD8U7E4"/>
<feature type="compositionally biased region" description="Polar residues" evidence="1">
    <location>
        <begin position="33"/>
        <end position="44"/>
    </location>
</feature>
<organism evidence="2 3">
    <name type="scientific">Glomerella acutata</name>
    <name type="common">Colletotrichum acutatum</name>
    <dbReference type="NCBI Taxonomy" id="27357"/>
    <lineage>
        <taxon>Eukaryota</taxon>
        <taxon>Fungi</taxon>
        <taxon>Dikarya</taxon>
        <taxon>Ascomycota</taxon>
        <taxon>Pezizomycotina</taxon>
        <taxon>Sordariomycetes</taxon>
        <taxon>Hypocreomycetidae</taxon>
        <taxon>Glomerellales</taxon>
        <taxon>Glomerellaceae</taxon>
        <taxon>Colletotrichum</taxon>
        <taxon>Colletotrichum acutatum species complex</taxon>
    </lineage>
</organism>